<dbReference type="EMBL" id="JAVDWV010000019">
    <property type="protein sequence ID" value="MDR7156700.1"/>
    <property type="molecule type" value="Genomic_DNA"/>
</dbReference>
<name>A0ABU1X537_SPHXE</name>
<accession>A0ABU1X537</accession>
<protein>
    <recommendedName>
        <fullName evidence="3">tRNA (Cmo5U34)-methyltransferase</fullName>
    </recommendedName>
</protein>
<organism evidence="1 2">
    <name type="scientific">Sphingobium xenophagum</name>
    <dbReference type="NCBI Taxonomy" id="121428"/>
    <lineage>
        <taxon>Bacteria</taxon>
        <taxon>Pseudomonadati</taxon>
        <taxon>Pseudomonadota</taxon>
        <taxon>Alphaproteobacteria</taxon>
        <taxon>Sphingomonadales</taxon>
        <taxon>Sphingomonadaceae</taxon>
        <taxon>Sphingobium</taxon>
    </lineage>
</organism>
<dbReference type="SUPFAM" id="SSF53335">
    <property type="entry name" value="S-adenosyl-L-methionine-dependent methyltransferases"/>
    <property type="match status" value="1"/>
</dbReference>
<comment type="caution">
    <text evidence="1">The sequence shown here is derived from an EMBL/GenBank/DDBJ whole genome shotgun (WGS) entry which is preliminary data.</text>
</comment>
<proteinExistence type="predicted"/>
<dbReference type="Gene3D" id="3.40.50.150">
    <property type="entry name" value="Vaccinia Virus protein VP39"/>
    <property type="match status" value="1"/>
</dbReference>
<gene>
    <name evidence="1" type="ORF">J2W40_003545</name>
</gene>
<keyword evidence="2" id="KW-1185">Reference proteome</keyword>
<reference evidence="1 2" key="1">
    <citation type="submission" date="2023-07" db="EMBL/GenBank/DDBJ databases">
        <title>Sorghum-associated microbial communities from plants grown in Nebraska, USA.</title>
        <authorList>
            <person name="Schachtman D."/>
        </authorList>
    </citation>
    <scope>NUCLEOTIDE SEQUENCE [LARGE SCALE GENOMIC DNA]</scope>
    <source>
        <strain evidence="1 2">4256</strain>
    </source>
</reference>
<dbReference type="Proteomes" id="UP001267638">
    <property type="component" value="Unassembled WGS sequence"/>
</dbReference>
<evidence type="ECO:0000313" key="1">
    <source>
        <dbReference type="EMBL" id="MDR7156700.1"/>
    </source>
</evidence>
<evidence type="ECO:0000313" key="2">
    <source>
        <dbReference type="Proteomes" id="UP001267638"/>
    </source>
</evidence>
<sequence>MTLKNIQRRLKPGARLVVAHHSAPDGTAERWLARSAAFADRASIDWGKAVSSAEIAGRLPLLSGAEEEDLLCEAGFSDVELFYAAFSFRGWVATVSEA</sequence>
<dbReference type="RefSeq" id="WP_310227207.1">
    <property type="nucleotide sequence ID" value="NZ_JAVDWV010000019.1"/>
</dbReference>
<dbReference type="InterPro" id="IPR029063">
    <property type="entry name" value="SAM-dependent_MTases_sf"/>
</dbReference>
<evidence type="ECO:0008006" key="3">
    <source>
        <dbReference type="Google" id="ProtNLM"/>
    </source>
</evidence>